<keyword evidence="2" id="KW-1185">Reference proteome</keyword>
<dbReference type="OrthoDB" id="9092039at2"/>
<evidence type="ECO:0000313" key="1">
    <source>
        <dbReference type="EMBL" id="SIO56632.1"/>
    </source>
</evidence>
<accession>A0A1N6KJ76</accession>
<organism evidence="1 2">
    <name type="scientific">Paraburkholderia phenazinium</name>
    <dbReference type="NCBI Taxonomy" id="60549"/>
    <lineage>
        <taxon>Bacteria</taxon>
        <taxon>Pseudomonadati</taxon>
        <taxon>Pseudomonadota</taxon>
        <taxon>Betaproteobacteria</taxon>
        <taxon>Burkholderiales</taxon>
        <taxon>Burkholderiaceae</taxon>
        <taxon>Paraburkholderia</taxon>
    </lineage>
</organism>
<dbReference type="RefSeq" id="WP_143788395.1">
    <property type="nucleotide sequence ID" value="NZ_FSRU01000002.1"/>
</dbReference>
<protein>
    <recommendedName>
        <fullName evidence="3">RiboL-PSP-HEPN domain-containing protein</fullName>
    </recommendedName>
</protein>
<evidence type="ECO:0000313" key="2">
    <source>
        <dbReference type="Proteomes" id="UP000185151"/>
    </source>
</evidence>
<proteinExistence type="predicted"/>
<dbReference type="AlphaFoldDB" id="A0A1N6KJ76"/>
<sequence length="189" mass="21404">MNFNNPLDPVYKAFAVADDCFKVATRTIQIQHEELIRRTQFLGATPEKANSALEDAARQAADLAILALFATFERFVIEHLQTANCLLAAGYPQQFAIKLAEKFESEVEYWRFGEILNLFKGEVDSDLIGQVKQIKQYRDWIAHQNPSKPPPTQTTPETAFDILTRMIEQIRQTHTPPPEEESVDAVALA</sequence>
<gene>
    <name evidence="1" type="ORF">SAMN05444165_3733</name>
</gene>
<reference evidence="1 2" key="1">
    <citation type="submission" date="2016-11" db="EMBL/GenBank/DDBJ databases">
        <authorList>
            <person name="Jaros S."/>
            <person name="Januszkiewicz K."/>
            <person name="Wedrychowicz H."/>
        </authorList>
    </citation>
    <scope>NUCLEOTIDE SEQUENCE [LARGE SCALE GENOMIC DNA]</scope>
    <source>
        <strain evidence="1 2">GAS95</strain>
    </source>
</reference>
<evidence type="ECO:0008006" key="3">
    <source>
        <dbReference type="Google" id="ProtNLM"/>
    </source>
</evidence>
<dbReference type="EMBL" id="FSRU01000002">
    <property type="protein sequence ID" value="SIO56632.1"/>
    <property type="molecule type" value="Genomic_DNA"/>
</dbReference>
<name>A0A1N6KJ76_9BURK</name>
<dbReference type="Proteomes" id="UP000185151">
    <property type="component" value="Unassembled WGS sequence"/>
</dbReference>